<dbReference type="Proteomes" id="UP000198867">
    <property type="component" value="Unassembled WGS sequence"/>
</dbReference>
<evidence type="ECO:0000313" key="1">
    <source>
        <dbReference type="EMBL" id="SFN66062.1"/>
    </source>
</evidence>
<sequence>MAGKWLVSSGTATVEIWESSGHPVVLTSAPEIGYGVRTDDVSMPGGDGIIFGADELDGSSILLTLDIGDLLSESAAVSALQQVRQVWRADQVRRTPGAVSTLEAPSGRLTFGRPRRFSHDDTYRKQGLIRATCDFTATSDLWFSGVENEASVTLVPSPGGGLIAPLQSPLATTETSDRSTAFTVTGEVSTCGIYEVEGPLIDPVVEVVGLFRLEYRGTLAFDEVLTIDTRPHVRTARRNGASVSLAPTSTRMSQTALPPGRHELVLRGASEAGTARVTARWRDAFTTF</sequence>
<proteinExistence type="predicted"/>
<dbReference type="EMBL" id="FOVM01000004">
    <property type="protein sequence ID" value="SFN66062.1"/>
    <property type="molecule type" value="Genomic_DNA"/>
</dbReference>
<name>A0A1I5AUJ8_9MICO</name>
<gene>
    <name evidence="1" type="ORF">SAMN05216219_1546</name>
</gene>
<accession>A0A1I5AUJ8</accession>
<protein>
    <submittedName>
        <fullName evidence="1">Uncharacterized protein</fullName>
    </submittedName>
</protein>
<dbReference type="STRING" id="995034.SAMN05216219_1546"/>
<evidence type="ECO:0000313" key="2">
    <source>
        <dbReference type="Proteomes" id="UP000198867"/>
    </source>
</evidence>
<reference evidence="2" key="1">
    <citation type="submission" date="2016-10" db="EMBL/GenBank/DDBJ databases">
        <authorList>
            <person name="Varghese N."/>
            <person name="Submissions S."/>
        </authorList>
    </citation>
    <scope>NUCLEOTIDE SEQUENCE [LARGE SCALE GENOMIC DNA]</scope>
    <source>
        <strain evidence="2">CGMCC 1.11101</strain>
    </source>
</reference>
<dbReference type="AlphaFoldDB" id="A0A1I5AUJ8"/>
<organism evidence="1 2">
    <name type="scientific">Mycetocola miduiensis</name>
    <dbReference type="NCBI Taxonomy" id="995034"/>
    <lineage>
        <taxon>Bacteria</taxon>
        <taxon>Bacillati</taxon>
        <taxon>Actinomycetota</taxon>
        <taxon>Actinomycetes</taxon>
        <taxon>Micrococcales</taxon>
        <taxon>Microbacteriaceae</taxon>
        <taxon>Mycetocola</taxon>
    </lineage>
</organism>
<dbReference type="RefSeq" id="WP_090710279.1">
    <property type="nucleotide sequence ID" value="NZ_FOVM01000004.1"/>
</dbReference>
<dbReference type="OrthoDB" id="3546247at2"/>
<keyword evidence="2" id="KW-1185">Reference proteome</keyword>